<gene>
    <name evidence="1" type="ORF">CLV40_102352</name>
</gene>
<dbReference type="RefSeq" id="WP_104477384.1">
    <property type="nucleotide sequence ID" value="NZ_CP154825.1"/>
</dbReference>
<dbReference type="AlphaFoldDB" id="A0A2S6GZ47"/>
<evidence type="ECO:0000313" key="2">
    <source>
        <dbReference type="Proteomes" id="UP000239203"/>
    </source>
</evidence>
<dbReference type="Proteomes" id="UP000239203">
    <property type="component" value="Unassembled WGS sequence"/>
</dbReference>
<evidence type="ECO:0000313" key="1">
    <source>
        <dbReference type="EMBL" id="PPK70437.1"/>
    </source>
</evidence>
<name>A0A2S6GZ47_9PSEU</name>
<keyword evidence="2" id="KW-1185">Reference proteome</keyword>
<sequence length="321" mass="36044">MPFSSSEFAAELRLLRKGRGVDGRIVEVVGPALRVLCGVGVTDGAAAVRERVKSTLVELTARLPDDLREIVRTALALPAPGERHAPFLSERTAVLAKRYNRDTRTIRRRIDEGISLLAELAANSVVTAVEGTDWSARRLEAVLRLDLQTPECFERRTIVALREGLDHIRYSITIPPARDPGDTERPVGLLTRVHFGAEVVGKQVRGKRFTVDMRIPALAVGQEHEYGLVNRIPVGQRMRPYYLFFPERHCERFDLRVRFPADDDPGAVEVIHEAFHRDIDEPGFVGQRTPVDTIHEARIGFTDLKPGYGYGLRWTDTRNIA</sequence>
<dbReference type="OrthoDB" id="3805675at2"/>
<accession>A0A2S6GZ47</accession>
<protein>
    <submittedName>
        <fullName evidence="1">Uncharacterized protein</fullName>
    </submittedName>
</protein>
<organism evidence="1 2">
    <name type="scientific">Actinokineospora auranticolor</name>
    <dbReference type="NCBI Taxonomy" id="155976"/>
    <lineage>
        <taxon>Bacteria</taxon>
        <taxon>Bacillati</taxon>
        <taxon>Actinomycetota</taxon>
        <taxon>Actinomycetes</taxon>
        <taxon>Pseudonocardiales</taxon>
        <taxon>Pseudonocardiaceae</taxon>
        <taxon>Actinokineospora</taxon>
    </lineage>
</organism>
<comment type="caution">
    <text evidence="1">The sequence shown here is derived from an EMBL/GenBank/DDBJ whole genome shotgun (WGS) entry which is preliminary data.</text>
</comment>
<proteinExistence type="predicted"/>
<dbReference type="EMBL" id="PTIX01000002">
    <property type="protein sequence ID" value="PPK70437.1"/>
    <property type="molecule type" value="Genomic_DNA"/>
</dbReference>
<reference evidence="1 2" key="1">
    <citation type="submission" date="2018-02" db="EMBL/GenBank/DDBJ databases">
        <title>Genomic Encyclopedia of Archaeal and Bacterial Type Strains, Phase II (KMG-II): from individual species to whole genera.</title>
        <authorList>
            <person name="Goeker M."/>
        </authorList>
    </citation>
    <scope>NUCLEOTIDE SEQUENCE [LARGE SCALE GENOMIC DNA]</scope>
    <source>
        <strain evidence="1 2">YU 961-1</strain>
    </source>
</reference>